<comment type="caution">
    <text evidence="2">The sequence shown here is derived from an EMBL/GenBank/DDBJ whole genome shotgun (WGS) entry which is preliminary data.</text>
</comment>
<sequence length="355" mass="40243">MEISRPIKAVFGGPFASDMGLSPSSISGEEKDLSPPSTSGGERSKFFLRFSSQLRFLAGFTRSKSIYKFFNKLRKESHWLQCKWIYKVKRKADGSIECYKARLVAKGYTQIEGVDFDETFAPVAKLVSVRVLLTVALYKNWELFQLDVNNAFLHGDLEEEVYMKLPPGFTSAGSNKETGMLGARPAAFPMGQHLKINSESGEDLENPSRYRRLVGRLIYLTTTRPELSYPVHILSQFMQRPKQAHWDAALRVLRYLKQSPGNGVLLRRPSSLSITAYCDSDWAACPMTRRSLTGYFIMLGGCPISWKTKKQSTVPRSSAEAEYRAMASTTAELLWLRSLLFNWCDSFISYDDILR</sequence>
<dbReference type="InterPro" id="IPR013103">
    <property type="entry name" value="RVT_2"/>
</dbReference>
<dbReference type="SUPFAM" id="SSF56672">
    <property type="entry name" value="DNA/RNA polymerases"/>
    <property type="match status" value="1"/>
</dbReference>
<name>A0A2I0J150_PUNGR</name>
<reference evidence="2 3" key="1">
    <citation type="submission" date="2017-11" db="EMBL/GenBank/DDBJ databases">
        <title>De-novo sequencing of pomegranate (Punica granatum L.) genome.</title>
        <authorList>
            <person name="Akparov Z."/>
            <person name="Amiraslanov A."/>
            <person name="Hajiyeva S."/>
            <person name="Abbasov M."/>
            <person name="Kaur K."/>
            <person name="Hamwieh A."/>
            <person name="Solovyev V."/>
            <person name="Salamov A."/>
            <person name="Braich B."/>
            <person name="Kosarev P."/>
            <person name="Mahmoud A."/>
            <person name="Hajiyev E."/>
            <person name="Babayeva S."/>
            <person name="Izzatullayeva V."/>
            <person name="Mammadov A."/>
            <person name="Mammadov A."/>
            <person name="Sharifova S."/>
            <person name="Ojaghi J."/>
            <person name="Eynullazada K."/>
            <person name="Bayramov B."/>
            <person name="Abdulazimova A."/>
            <person name="Shahmuradov I."/>
        </authorList>
    </citation>
    <scope>NUCLEOTIDE SEQUENCE [LARGE SCALE GENOMIC DNA]</scope>
    <source>
        <strain evidence="3">cv. AG2017</strain>
        <tissue evidence="2">Leaf</tissue>
    </source>
</reference>
<dbReference type="PANTHER" id="PTHR11439:SF470">
    <property type="entry name" value="CYSTEINE-RICH RLK (RECEPTOR-LIKE PROTEIN KINASE) 8"/>
    <property type="match status" value="1"/>
</dbReference>
<evidence type="ECO:0000259" key="1">
    <source>
        <dbReference type="Pfam" id="PF07727"/>
    </source>
</evidence>
<feature type="domain" description="Reverse transcriptase Ty1/copia-type" evidence="1">
    <location>
        <begin position="72"/>
        <end position="175"/>
    </location>
</feature>
<dbReference type="Pfam" id="PF07727">
    <property type="entry name" value="RVT_2"/>
    <property type="match status" value="1"/>
</dbReference>
<organism evidence="2 3">
    <name type="scientific">Punica granatum</name>
    <name type="common">Pomegranate</name>
    <dbReference type="NCBI Taxonomy" id="22663"/>
    <lineage>
        <taxon>Eukaryota</taxon>
        <taxon>Viridiplantae</taxon>
        <taxon>Streptophyta</taxon>
        <taxon>Embryophyta</taxon>
        <taxon>Tracheophyta</taxon>
        <taxon>Spermatophyta</taxon>
        <taxon>Magnoliopsida</taxon>
        <taxon>eudicotyledons</taxon>
        <taxon>Gunneridae</taxon>
        <taxon>Pentapetalae</taxon>
        <taxon>rosids</taxon>
        <taxon>malvids</taxon>
        <taxon>Myrtales</taxon>
        <taxon>Lythraceae</taxon>
        <taxon>Punica</taxon>
    </lineage>
</organism>
<accession>A0A2I0J150</accession>
<gene>
    <name evidence="2" type="ORF">CRG98_029632</name>
</gene>
<protein>
    <recommendedName>
        <fullName evidence="1">Reverse transcriptase Ty1/copia-type domain-containing protein</fullName>
    </recommendedName>
</protein>
<dbReference type="CDD" id="cd09272">
    <property type="entry name" value="RNase_HI_RT_Ty1"/>
    <property type="match status" value="1"/>
</dbReference>
<evidence type="ECO:0000313" key="3">
    <source>
        <dbReference type="Proteomes" id="UP000233551"/>
    </source>
</evidence>
<dbReference type="Proteomes" id="UP000233551">
    <property type="component" value="Unassembled WGS sequence"/>
</dbReference>
<dbReference type="InterPro" id="IPR043502">
    <property type="entry name" value="DNA/RNA_pol_sf"/>
</dbReference>
<dbReference type="EMBL" id="PGOL01002167">
    <property type="protein sequence ID" value="PKI49958.1"/>
    <property type="molecule type" value="Genomic_DNA"/>
</dbReference>
<evidence type="ECO:0000313" key="2">
    <source>
        <dbReference type="EMBL" id="PKI49958.1"/>
    </source>
</evidence>
<dbReference type="AlphaFoldDB" id="A0A2I0J150"/>
<keyword evidence="3" id="KW-1185">Reference proteome</keyword>
<proteinExistence type="predicted"/>
<dbReference type="STRING" id="22663.A0A2I0J150"/>
<dbReference type="PANTHER" id="PTHR11439">
    <property type="entry name" value="GAG-POL-RELATED RETROTRANSPOSON"/>
    <property type="match status" value="1"/>
</dbReference>